<dbReference type="InterPro" id="IPR000253">
    <property type="entry name" value="FHA_dom"/>
</dbReference>
<dbReference type="SUPFAM" id="SSF52540">
    <property type="entry name" value="P-loop containing nucleoside triphosphate hydrolases"/>
    <property type="match status" value="1"/>
</dbReference>
<dbReference type="InterPro" id="IPR025944">
    <property type="entry name" value="Sigma_54_int_dom_CS"/>
</dbReference>
<dbReference type="Gene3D" id="3.40.50.300">
    <property type="entry name" value="P-loop containing nucleotide triphosphate hydrolases"/>
    <property type="match status" value="1"/>
</dbReference>
<dbReference type="PROSITE" id="PS50045">
    <property type="entry name" value="SIGMA54_INTERACT_4"/>
    <property type="match status" value="1"/>
</dbReference>
<dbReference type="Proteomes" id="UP001162734">
    <property type="component" value="Chromosome"/>
</dbReference>
<protein>
    <recommendedName>
        <fullName evidence="11">FHA domain-containing protein</fullName>
    </recommendedName>
</protein>
<dbReference type="PANTHER" id="PTHR32071">
    <property type="entry name" value="TRANSCRIPTIONAL REGULATORY PROTEIN"/>
    <property type="match status" value="1"/>
</dbReference>
<dbReference type="InterPro" id="IPR003593">
    <property type="entry name" value="AAA+_ATPase"/>
</dbReference>
<evidence type="ECO:0000256" key="6">
    <source>
        <dbReference type="SAM" id="MobiDB-lite"/>
    </source>
</evidence>
<proteinExistence type="predicted"/>
<keyword evidence="2" id="KW-0067">ATP-binding</keyword>
<evidence type="ECO:0000259" key="7">
    <source>
        <dbReference type="PROSITE" id="PS50006"/>
    </source>
</evidence>
<dbReference type="RefSeq" id="WP_248345893.1">
    <property type="nucleotide sequence ID" value="NZ_AP025592.1"/>
</dbReference>
<dbReference type="Pfam" id="PF25601">
    <property type="entry name" value="AAA_lid_14"/>
    <property type="match status" value="1"/>
</dbReference>
<feature type="region of interest" description="Disordered" evidence="6">
    <location>
        <begin position="100"/>
        <end position="122"/>
    </location>
</feature>
<evidence type="ECO:0000256" key="5">
    <source>
        <dbReference type="ARBA" id="ARBA00023163"/>
    </source>
</evidence>
<evidence type="ECO:0008006" key="11">
    <source>
        <dbReference type="Google" id="ProtNLM"/>
    </source>
</evidence>
<dbReference type="Pfam" id="PF00498">
    <property type="entry name" value="FHA"/>
    <property type="match status" value="2"/>
</dbReference>
<dbReference type="Gene3D" id="1.10.8.60">
    <property type="match status" value="1"/>
</dbReference>
<dbReference type="CDD" id="cd00060">
    <property type="entry name" value="FHA"/>
    <property type="match status" value="2"/>
</dbReference>
<dbReference type="InterPro" id="IPR025943">
    <property type="entry name" value="Sigma_54_int_dom_ATP-bd_2"/>
</dbReference>
<reference evidence="10" key="1">
    <citation type="journal article" date="2022" name="Int. J. Syst. Evol. Microbiol.">
        <title>Anaeromyxobacter oryzae sp. nov., Anaeromyxobacter diazotrophicus sp. nov. and Anaeromyxobacter paludicola sp. nov., isolated from paddy soils.</title>
        <authorList>
            <person name="Itoh H."/>
            <person name="Xu Z."/>
            <person name="Mise K."/>
            <person name="Masuda Y."/>
            <person name="Ushijima N."/>
            <person name="Hayakawa C."/>
            <person name="Shiratori Y."/>
            <person name="Senoo K."/>
        </authorList>
    </citation>
    <scope>NUCLEOTIDE SEQUENCE [LARGE SCALE GENOMIC DNA]</scope>
    <source>
        <strain evidence="10">Red630</strain>
    </source>
</reference>
<sequence length="552" mass="59958">MAELAFFRHGEELLRVALGERIAIGRAPECDVTLPDPALSRVQAVVERRAEGYHLVDRSGRGTRLGRGAVAESPLEDGAELHLGGWRALFRLGPEEQADDTRLAEATVARPPAPDGGRAPPVRLKVREGGLERSHSLPPGGAAVGKDADNDVVLSCPFASSRHLRIEPEGGRWWVRDLGSTNGTRLGGIAVSRAELLPGAVVAAGDAELWLEPVREERLAPAFEGMSSRDLAMAQVFDLVQRVAPTEAAVTIFGETGTGKELVARALHARSGRADAPFIPVNCSAIAETLIESELFGHEKGAFSGADRLRRGAFEEADGGTIFLDEIGELPLDLQPKLLRALELGEVKRVGASRPIQVRARIVAATHRDLRAQVRAGRFREDLYYRLCVVPVNVPPLRARPRDVRPLAEEFLARAAPRGLSLAWSEEALEKLEAYDWPGNVRQLKNTVQRALLFRGEGRVIPASAVTFDDTRGEGSPERGGADEVLRVKGLTMEEIEREAIRLSLRRNRGRRMAVAKELAIAKSTVMKRIGQWGLHAEGRGAGVVAEGDDEE</sequence>
<keyword evidence="3" id="KW-0805">Transcription regulation</keyword>
<dbReference type="PROSITE" id="PS00676">
    <property type="entry name" value="SIGMA54_INTERACT_2"/>
    <property type="match status" value="1"/>
</dbReference>
<dbReference type="InterPro" id="IPR009057">
    <property type="entry name" value="Homeodomain-like_sf"/>
</dbReference>
<evidence type="ECO:0000256" key="1">
    <source>
        <dbReference type="ARBA" id="ARBA00022741"/>
    </source>
</evidence>
<evidence type="ECO:0000259" key="8">
    <source>
        <dbReference type="PROSITE" id="PS50045"/>
    </source>
</evidence>
<keyword evidence="5" id="KW-0804">Transcription</keyword>
<dbReference type="Pfam" id="PF00158">
    <property type="entry name" value="Sigma54_activat"/>
    <property type="match status" value="1"/>
</dbReference>
<accession>A0ABM7XA31</accession>
<dbReference type="PANTHER" id="PTHR32071:SF117">
    <property type="entry name" value="PTS-DEPENDENT DIHYDROXYACETONE KINASE OPERON REGULATORY PROTEIN-RELATED"/>
    <property type="match status" value="1"/>
</dbReference>
<dbReference type="SUPFAM" id="SSF46689">
    <property type="entry name" value="Homeodomain-like"/>
    <property type="match status" value="1"/>
</dbReference>
<dbReference type="SMART" id="SM00382">
    <property type="entry name" value="AAA"/>
    <property type="match status" value="1"/>
</dbReference>
<feature type="domain" description="Sigma-54 factor interaction" evidence="8">
    <location>
        <begin position="226"/>
        <end position="453"/>
    </location>
</feature>
<dbReference type="InterPro" id="IPR058031">
    <property type="entry name" value="AAA_lid_NorR"/>
</dbReference>
<dbReference type="CDD" id="cd00009">
    <property type="entry name" value="AAA"/>
    <property type="match status" value="1"/>
</dbReference>
<dbReference type="PROSITE" id="PS50006">
    <property type="entry name" value="FHA_DOMAIN"/>
    <property type="match status" value="2"/>
</dbReference>
<dbReference type="PROSITE" id="PS00688">
    <property type="entry name" value="SIGMA54_INTERACT_3"/>
    <property type="match status" value="1"/>
</dbReference>
<evidence type="ECO:0000256" key="3">
    <source>
        <dbReference type="ARBA" id="ARBA00023015"/>
    </source>
</evidence>
<gene>
    <name evidence="9" type="ORF">AMPC_18120</name>
</gene>
<evidence type="ECO:0000256" key="4">
    <source>
        <dbReference type="ARBA" id="ARBA00023125"/>
    </source>
</evidence>
<dbReference type="SUPFAM" id="SSF49879">
    <property type="entry name" value="SMAD/FHA domain"/>
    <property type="match status" value="2"/>
</dbReference>
<evidence type="ECO:0000313" key="9">
    <source>
        <dbReference type="EMBL" id="BDG08699.1"/>
    </source>
</evidence>
<dbReference type="Gene3D" id="2.60.200.20">
    <property type="match status" value="2"/>
</dbReference>
<dbReference type="InterPro" id="IPR008984">
    <property type="entry name" value="SMAD_FHA_dom_sf"/>
</dbReference>
<dbReference type="InterPro" id="IPR027417">
    <property type="entry name" value="P-loop_NTPase"/>
</dbReference>
<dbReference type="Gene3D" id="1.10.10.60">
    <property type="entry name" value="Homeodomain-like"/>
    <property type="match status" value="1"/>
</dbReference>
<keyword evidence="4" id="KW-0238">DNA-binding</keyword>
<feature type="domain" description="FHA" evidence="7">
    <location>
        <begin position="22"/>
        <end position="70"/>
    </location>
</feature>
<dbReference type="EMBL" id="AP025592">
    <property type="protein sequence ID" value="BDG08699.1"/>
    <property type="molecule type" value="Genomic_DNA"/>
</dbReference>
<evidence type="ECO:0000313" key="10">
    <source>
        <dbReference type="Proteomes" id="UP001162734"/>
    </source>
</evidence>
<feature type="domain" description="FHA" evidence="7">
    <location>
        <begin position="142"/>
        <end position="191"/>
    </location>
</feature>
<name>A0ABM7XA31_9BACT</name>
<dbReference type="SMART" id="SM00240">
    <property type="entry name" value="FHA"/>
    <property type="match status" value="2"/>
</dbReference>
<organism evidence="9 10">
    <name type="scientific">Anaeromyxobacter paludicola</name>
    <dbReference type="NCBI Taxonomy" id="2918171"/>
    <lineage>
        <taxon>Bacteria</taxon>
        <taxon>Pseudomonadati</taxon>
        <taxon>Myxococcota</taxon>
        <taxon>Myxococcia</taxon>
        <taxon>Myxococcales</taxon>
        <taxon>Cystobacterineae</taxon>
        <taxon>Anaeromyxobacteraceae</taxon>
        <taxon>Anaeromyxobacter</taxon>
    </lineage>
</organism>
<keyword evidence="10" id="KW-1185">Reference proteome</keyword>
<dbReference type="InterPro" id="IPR002078">
    <property type="entry name" value="Sigma_54_int"/>
</dbReference>
<evidence type="ECO:0000256" key="2">
    <source>
        <dbReference type="ARBA" id="ARBA00022840"/>
    </source>
</evidence>
<keyword evidence="1" id="KW-0547">Nucleotide-binding</keyword>